<dbReference type="RefSeq" id="WP_128384728.1">
    <property type="nucleotide sequence ID" value="NZ_CP035033.1"/>
</dbReference>
<keyword evidence="3" id="KW-0813">Transport</keyword>
<evidence type="ECO:0000256" key="8">
    <source>
        <dbReference type="ARBA" id="ARBA00022982"/>
    </source>
</evidence>
<proteinExistence type="inferred from homology"/>
<dbReference type="Gene3D" id="1.20.950.20">
    <property type="entry name" value="Transmembrane di-heme cytochromes, Chain C"/>
    <property type="match status" value="1"/>
</dbReference>
<gene>
    <name evidence="15" type="ORF">EPV75_05475</name>
</gene>
<dbReference type="InterPro" id="IPR052168">
    <property type="entry name" value="Cytochrome_b561_oxidase"/>
</dbReference>
<dbReference type="GO" id="GO:0005886">
    <property type="term" value="C:plasma membrane"/>
    <property type="evidence" value="ECO:0007669"/>
    <property type="project" value="UniProtKB-SubCell"/>
</dbReference>
<dbReference type="GO" id="GO:0020037">
    <property type="term" value="F:heme binding"/>
    <property type="evidence" value="ECO:0007669"/>
    <property type="project" value="TreeGrafter"/>
</dbReference>
<keyword evidence="16" id="KW-1185">Reference proteome</keyword>
<name>A0A410H2N1_9GAMM</name>
<keyword evidence="11 13" id="KW-0472">Membrane</keyword>
<dbReference type="Pfam" id="PF01292">
    <property type="entry name" value="Ni_hydr_CYTB"/>
    <property type="match status" value="1"/>
</dbReference>
<dbReference type="GO" id="GO:0022904">
    <property type="term" value="P:respiratory electron transport chain"/>
    <property type="evidence" value="ECO:0007669"/>
    <property type="project" value="InterPro"/>
</dbReference>
<evidence type="ECO:0000256" key="10">
    <source>
        <dbReference type="ARBA" id="ARBA00023004"/>
    </source>
</evidence>
<accession>A0A410H2N1</accession>
<dbReference type="EMBL" id="CP035033">
    <property type="protein sequence ID" value="QAB15156.1"/>
    <property type="molecule type" value="Genomic_DNA"/>
</dbReference>
<dbReference type="PANTHER" id="PTHR30529:SF1">
    <property type="entry name" value="CYTOCHROME B561 HOMOLOG 2"/>
    <property type="match status" value="1"/>
</dbReference>
<dbReference type="SUPFAM" id="SSF81342">
    <property type="entry name" value="Transmembrane di-heme cytochromes"/>
    <property type="match status" value="1"/>
</dbReference>
<keyword evidence="10" id="KW-0408">Iron</keyword>
<evidence type="ECO:0000256" key="1">
    <source>
        <dbReference type="ARBA" id="ARBA00001970"/>
    </source>
</evidence>
<dbReference type="Proteomes" id="UP000285478">
    <property type="component" value="Chromosome"/>
</dbReference>
<comment type="cofactor">
    <cofactor evidence="1">
        <name>heme b</name>
        <dbReference type="ChEBI" id="CHEBI:60344"/>
    </cofactor>
</comment>
<dbReference type="InterPro" id="IPR011577">
    <property type="entry name" value="Cyt_b561_bac/Ni-Hgenase"/>
</dbReference>
<dbReference type="PANTHER" id="PTHR30529">
    <property type="entry name" value="CYTOCHROME B561"/>
    <property type="match status" value="1"/>
</dbReference>
<organism evidence="15 16">
    <name type="scientific">Hydrogenovibrio thermophilus</name>
    <dbReference type="NCBI Taxonomy" id="265883"/>
    <lineage>
        <taxon>Bacteria</taxon>
        <taxon>Pseudomonadati</taxon>
        <taxon>Pseudomonadota</taxon>
        <taxon>Gammaproteobacteria</taxon>
        <taxon>Thiotrichales</taxon>
        <taxon>Piscirickettsiaceae</taxon>
        <taxon>Hydrogenovibrio</taxon>
    </lineage>
</organism>
<dbReference type="AlphaFoldDB" id="A0A410H2N1"/>
<evidence type="ECO:0000256" key="5">
    <source>
        <dbReference type="ARBA" id="ARBA00022617"/>
    </source>
</evidence>
<evidence type="ECO:0000259" key="14">
    <source>
        <dbReference type="Pfam" id="PF01292"/>
    </source>
</evidence>
<sequence>MSMKNSADAYGLVTRANHWISGLLFIGLIALGIYMAGLPKSPGKFELYDIHKALGVILLGLVVIRLVWLKVSPNPAVIASKRSEEVLAHIVRGFLYLGLILMPLSGWMMSNAGGHEVSVFGWFIMPQIVPENETIGGIAKAVHAIAGQFILPAAILLHIAGAWKHHFVYKDATLMRMLGRKAPQE</sequence>
<keyword evidence="8" id="KW-0249">Electron transport</keyword>
<feature type="transmembrane region" description="Helical" evidence="13">
    <location>
        <begin position="20"/>
        <end position="38"/>
    </location>
</feature>
<evidence type="ECO:0000256" key="3">
    <source>
        <dbReference type="ARBA" id="ARBA00022448"/>
    </source>
</evidence>
<keyword evidence="9 13" id="KW-1133">Transmembrane helix</keyword>
<keyword evidence="6 13" id="KW-0812">Transmembrane</keyword>
<evidence type="ECO:0000256" key="11">
    <source>
        <dbReference type="ARBA" id="ARBA00023136"/>
    </source>
</evidence>
<evidence type="ECO:0000256" key="13">
    <source>
        <dbReference type="SAM" id="Phobius"/>
    </source>
</evidence>
<feature type="domain" description="Cytochrome b561 bacterial/Ni-hydrogenase" evidence="14">
    <location>
        <begin position="10"/>
        <end position="179"/>
    </location>
</feature>
<dbReference type="KEGG" id="htr:EPV75_05475"/>
<reference evidence="15 16" key="1">
    <citation type="journal article" date="2018" name="Environ. Microbiol.">
        <title>Genomes of ubiquitous marine and hypersaline Hydrogenovibrio, Thiomicrorhabdus and Thiomicrospira spp. encode a diversity of mechanisms to sustain chemolithoautotrophy in heterogeneous environments.</title>
        <authorList>
            <person name="Scott K.M."/>
            <person name="Williams J."/>
            <person name="Porter C.M.B."/>
            <person name="Russel S."/>
            <person name="Harmer T.L."/>
            <person name="Paul J.H."/>
            <person name="Antonen K.M."/>
            <person name="Bridges M.K."/>
            <person name="Camper G.J."/>
            <person name="Campla C.K."/>
            <person name="Casella L.G."/>
            <person name="Chase E."/>
            <person name="Conrad J.W."/>
            <person name="Cruz M.C."/>
            <person name="Dunlap D.S."/>
            <person name="Duran L."/>
            <person name="Fahsbender E.M."/>
            <person name="Goldsmith D.B."/>
            <person name="Keeley R.F."/>
            <person name="Kondoff M.R."/>
            <person name="Kussy B.I."/>
            <person name="Lane M.K."/>
            <person name="Lawler S."/>
            <person name="Leigh B.A."/>
            <person name="Lewis C."/>
            <person name="Lostal L.M."/>
            <person name="Marking D."/>
            <person name="Mancera P.A."/>
            <person name="McClenthan E.C."/>
            <person name="McIntyre E.A."/>
            <person name="Mine J.A."/>
            <person name="Modi S."/>
            <person name="Moore B.D."/>
            <person name="Morgan W.A."/>
            <person name="Nelson K.M."/>
            <person name="Nguyen K.N."/>
            <person name="Ogburn N."/>
            <person name="Parrino D.G."/>
            <person name="Pedapudi A.D."/>
            <person name="Pelham R.P."/>
            <person name="Preece A.M."/>
            <person name="Rampersad E.A."/>
            <person name="Richardson J.C."/>
            <person name="Rodgers C.M."/>
            <person name="Schaffer B.L."/>
            <person name="Sheridan N.E."/>
            <person name="Solone M.R."/>
            <person name="Staley Z.R."/>
            <person name="Tabuchi M."/>
            <person name="Waide R.J."/>
            <person name="Wanjugi P.W."/>
            <person name="Young S."/>
            <person name="Clum A."/>
            <person name="Daum C."/>
            <person name="Huntemann M."/>
            <person name="Ivanova N."/>
            <person name="Kyrpides N."/>
            <person name="Mikhailova N."/>
            <person name="Palaniappan K."/>
            <person name="Pillay M."/>
            <person name="Reddy T.B.K."/>
            <person name="Shapiro N."/>
            <person name="Stamatis D."/>
            <person name="Varghese N."/>
            <person name="Woyke T."/>
            <person name="Boden R."/>
            <person name="Freyermuth S.K."/>
            <person name="Kerfeld C.A."/>
        </authorList>
    </citation>
    <scope>NUCLEOTIDE SEQUENCE [LARGE SCALE GENOMIC DNA]</scope>
    <source>
        <strain evidence="15 16">JR-2</strain>
    </source>
</reference>
<feature type="transmembrane region" description="Helical" evidence="13">
    <location>
        <begin position="89"/>
        <end position="108"/>
    </location>
</feature>
<evidence type="ECO:0000256" key="2">
    <source>
        <dbReference type="ARBA" id="ARBA00004651"/>
    </source>
</evidence>
<evidence type="ECO:0000256" key="12">
    <source>
        <dbReference type="ARBA" id="ARBA00037975"/>
    </source>
</evidence>
<evidence type="ECO:0000256" key="7">
    <source>
        <dbReference type="ARBA" id="ARBA00022723"/>
    </source>
</evidence>
<keyword evidence="4" id="KW-1003">Cell membrane</keyword>
<evidence type="ECO:0000313" key="15">
    <source>
        <dbReference type="EMBL" id="QAB15156.1"/>
    </source>
</evidence>
<keyword evidence="5" id="KW-0349">Heme</keyword>
<comment type="subcellular location">
    <subcellularLocation>
        <location evidence="2">Cell membrane</location>
        <topology evidence="2">Multi-pass membrane protein</topology>
    </subcellularLocation>
</comment>
<evidence type="ECO:0000256" key="9">
    <source>
        <dbReference type="ARBA" id="ARBA00022989"/>
    </source>
</evidence>
<dbReference type="GO" id="GO:0046872">
    <property type="term" value="F:metal ion binding"/>
    <property type="evidence" value="ECO:0007669"/>
    <property type="project" value="UniProtKB-KW"/>
</dbReference>
<evidence type="ECO:0000256" key="6">
    <source>
        <dbReference type="ARBA" id="ARBA00022692"/>
    </source>
</evidence>
<comment type="similarity">
    <text evidence="12">Belongs to the cytochrome b561 family.</text>
</comment>
<feature type="transmembrane region" description="Helical" evidence="13">
    <location>
        <begin position="50"/>
        <end position="69"/>
    </location>
</feature>
<dbReference type="GO" id="GO:0009055">
    <property type="term" value="F:electron transfer activity"/>
    <property type="evidence" value="ECO:0007669"/>
    <property type="project" value="InterPro"/>
</dbReference>
<evidence type="ECO:0000256" key="4">
    <source>
        <dbReference type="ARBA" id="ARBA00022475"/>
    </source>
</evidence>
<evidence type="ECO:0000313" key="16">
    <source>
        <dbReference type="Proteomes" id="UP000285478"/>
    </source>
</evidence>
<keyword evidence="7" id="KW-0479">Metal-binding</keyword>
<protein>
    <submittedName>
        <fullName evidence="15">Cytochrome b</fullName>
    </submittedName>
</protein>
<dbReference type="InterPro" id="IPR016174">
    <property type="entry name" value="Di-haem_cyt_TM"/>
</dbReference>